<keyword evidence="1" id="KW-0812">Transmembrane</keyword>
<dbReference type="InterPro" id="IPR042095">
    <property type="entry name" value="SUMF_sf"/>
</dbReference>
<dbReference type="Pfam" id="PF01738">
    <property type="entry name" value="DLH"/>
    <property type="match status" value="1"/>
</dbReference>
<organism evidence="4">
    <name type="scientific">marine metagenome</name>
    <dbReference type="NCBI Taxonomy" id="408172"/>
    <lineage>
        <taxon>unclassified sequences</taxon>
        <taxon>metagenomes</taxon>
        <taxon>ecological metagenomes</taxon>
    </lineage>
</organism>
<evidence type="ECO:0000313" key="4">
    <source>
        <dbReference type="EMBL" id="SVA87126.1"/>
    </source>
</evidence>
<proteinExistence type="predicted"/>
<accession>A0A381ZCX8</accession>
<dbReference type="EMBL" id="UINC01020844">
    <property type="protein sequence ID" value="SVA87126.1"/>
    <property type="molecule type" value="Genomic_DNA"/>
</dbReference>
<evidence type="ECO:0000259" key="3">
    <source>
        <dbReference type="Pfam" id="PF03781"/>
    </source>
</evidence>
<dbReference type="Pfam" id="PF03781">
    <property type="entry name" value="FGE-sulfatase"/>
    <property type="match status" value="1"/>
</dbReference>
<dbReference type="InterPro" id="IPR002925">
    <property type="entry name" value="Dienelactn_hydro"/>
</dbReference>
<reference evidence="4" key="1">
    <citation type="submission" date="2018-05" db="EMBL/GenBank/DDBJ databases">
        <authorList>
            <person name="Lanie J.A."/>
            <person name="Ng W.-L."/>
            <person name="Kazmierczak K.M."/>
            <person name="Andrzejewski T.M."/>
            <person name="Davidsen T.M."/>
            <person name="Wayne K.J."/>
            <person name="Tettelin H."/>
            <person name="Glass J.I."/>
            <person name="Rusch D."/>
            <person name="Podicherti R."/>
            <person name="Tsui H.-C.T."/>
            <person name="Winkler M.E."/>
        </authorList>
    </citation>
    <scope>NUCLEOTIDE SEQUENCE</scope>
</reference>
<dbReference type="InterPro" id="IPR029058">
    <property type="entry name" value="AB_hydrolase_fold"/>
</dbReference>
<evidence type="ECO:0008006" key="5">
    <source>
        <dbReference type="Google" id="ProtNLM"/>
    </source>
</evidence>
<dbReference type="InterPro" id="IPR016187">
    <property type="entry name" value="CTDL_fold"/>
</dbReference>
<dbReference type="SUPFAM" id="SSF56436">
    <property type="entry name" value="C-type lectin-like"/>
    <property type="match status" value="1"/>
</dbReference>
<protein>
    <recommendedName>
        <fullName evidence="5">Sulfatase-modifying factor enzyme domain-containing protein</fullName>
    </recommendedName>
</protein>
<dbReference type="AlphaFoldDB" id="A0A381ZCX8"/>
<dbReference type="GO" id="GO:0120147">
    <property type="term" value="F:formylglycine-generating oxidase activity"/>
    <property type="evidence" value="ECO:0007669"/>
    <property type="project" value="TreeGrafter"/>
</dbReference>
<sequence length="756" mass="85739">MNEINSLFDKLKKNSFFKAVAGYAVFAFVIVQVASLVSDTFNLNQQFMKNLIWVFIIGFPFLAIIAWAASSRFSTFKILGIFLFVLATGYGSGSYLWVNTFMMPQIKNALESDDYVSAWIATNTIDSFAPFFSSTKRLNDEISTVASIKTEQDGVSIYWRPYLQKEFLRWEYLGTTEEKEFRLPNGIVELKFEKEGYETLYLVSANPSLRLENFPIAVTWSLDPIKLQPKGSVPEGMIYIPGGPFIPAITGQGVNEVYLHPYYIDKNEITNIQFKEFIDAGGYNNPQFWVEMEIVKEGVTLLLEEAKKLMIDSTGLNGPANWEVGMYLEGQENYPVTGITWYEALAYARFRGNILPPMHHWAKAAYPPDEIAAPIAPQLLPNSNFGGKGLNQVGTQGLGPYGTYDMAGNAREWVWNIFGGVGLSLGGAFSDPVYTSSMQNPLPRFDRSPINGFRTVRLLNPRDMNPFGDPLIRVKPKPLSFYKPMNDEVFKIYSRNFEVGPMDMNAQTIYEDTSNPLWDKERITVELGYNSLKMDILIFKPKESYGKLESIVFYPGANYYMTPPDIDEASIGEFGLDFIIKSGRAVVWPAIKGSMNRLNKTTPSSPEEIARLWREGLSHWTVDTYRTLDYLQSRPDFDDDNIFYVGMSHGALFPTHTLLFEKRFKAAILYVGGVFTGYPPLSDGLNHIPRINTPILMLNGEQDYLVPKISAETFYNFLGTSPEDKKIVFYDSGHWPLPRNQMIKETLAWVDKYSTN</sequence>
<keyword evidence="1" id="KW-0472">Membrane</keyword>
<keyword evidence="1" id="KW-1133">Transmembrane helix</keyword>
<dbReference type="Gene3D" id="3.90.1580.10">
    <property type="entry name" value="paralog of FGE (formylglycine-generating enzyme)"/>
    <property type="match status" value="1"/>
</dbReference>
<feature type="domain" description="Dienelactone hydrolase" evidence="2">
    <location>
        <begin position="602"/>
        <end position="733"/>
    </location>
</feature>
<dbReference type="Gene3D" id="3.40.50.1820">
    <property type="entry name" value="alpha/beta hydrolase"/>
    <property type="match status" value="1"/>
</dbReference>
<evidence type="ECO:0000256" key="1">
    <source>
        <dbReference type="SAM" id="Phobius"/>
    </source>
</evidence>
<dbReference type="PANTHER" id="PTHR23150:SF19">
    <property type="entry name" value="FORMYLGLYCINE-GENERATING ENZYME"/>
    <property type="match status" value="1"/>
</dbReference>
<dbReference type="PANTHER" id="PTHR23150">
    <property type="entry name" value="SULFATASE MODIFYING FACTOR 1, 2"/>
    <property type="match status" value="1"/>
</dbReference>
<feature type="transmembrane region" description="Helical" evidence="1">
    <location>
        <begin position="76"/>
        <end position="98"/>
    </location>
</feature>
<feature type="domain" description="Sulfatase-modifying factor enzyme-like" evidence="3">
    <location>
        <begin position="235"/>
        <end position="419"/>
    </location>
</feature>
<feature type="transmembrane region" description="Helical" evidence="1">
    <location>
        <begin position="20"/>
        <end position="38"/>
    </location>
</feature>
<name>A0A381ZCX8_9ZZZZ</name>
<dbReference type="InterPro" id="IPR005532">
    <property type="entry name" value="SUMF_dom"/>
</dbReference>
<evidence type="ECO:0000259" key="2">
    <source>
        <dbReference type="Pfam" id="PF01738"/>
    </source>
</evidence>
<feature type="transmembrane region" description="Helical" evidence="1">
    <location>
        <begin position="50"/>
        <end position="69"/>
    </location>
</feature>
<gene>
    <name evidence="4" type="ORF">METZ01_LOCUS139980</name>
</gene>
<dbReference type="SUPFAM" id="SSF53474">
    <property type="entry name" value="alpha/beta-Hydrolases"/>
    <property type="match status" value="1"/>
</dbReference>
<dbReference type="GO" id="GO:0016787">
    <property type="term" value="F:hydrolase activity"/>
    <property type="evidence" value="ECO:0007669"/>
    <property type="project" value="InterPro"/>
</dbReference>
<dbReference type="InterPro" id="IPR051043">
    <property type="entry name" value="Sulfatase_Mod_Factor_Kinase"/>
</dbReference>